<gene>
    <name evidence="2" type="primary">RvY_16746-1</name>
    <name evidence="2" type="synonym">RvY_16746.1</name>
    <name evidence="2" type="ORF">RvY_16746</name>
</gene>
<reference evidence="2 3" key="1">
    <citation type="journal article" date="2016" name="Nat. Commun.">
        <title>Extremotolerant tardigrade genome and improved radiotolerance of human cultured cells by tardigrade-unique protein.</title>
        <authorList>
            <person name="Hashimoto T."/>
            <person name="Horikawa D.D."/>
            <person name="Saito Y."/>
            <person name="Kuwahara H."/>
            <person name="Kozuka-Hata H."/>
            <person name="Shin-I T."/>
            <person name="Minakuchi Y."/>
            <person name="Ohishi K."/>
            <person name="Motoyama A."/>
            <person name="Aizu T."/>
            <person name="Enomoto A."/>
            <person name="Kondo K."/>
            <person name="Tanaka S."/>
            <person name="Hara Y."/>
            <person name="Koshikawa S."/>
            <person name="Sagara H."/>
            <person name="Miura T."/>
            <person name="Yokobori S."/>
            <person name="Miyagawa K."/>
            <person name="Suzuki Y."/>
            <person name="Kubo T."/>
            <person name="Oyama M."/>
            <person name="Kohara Y."/>
            <person name="Fujiyama A."/>
            <person name="Arakawa K."/>
            <person name="Katayama T."/>
            <person name="Toyoda A."/>
            <person name="Kunieda T."/>
        </authorList>
    </citation>
    <scope>NUCLEOTIDE SEQUENCE [LARGE SCALE GENOMIC DNA]</scope>
    <source>
        <strain evidence="2 3">YOKOZUNA-1</strain>
    </source>
</reference>
<evidence type="ECO:0000256" key="1">
    <source>
        <dbReference type="SAM" id="MobiDB-lite"/>
    </source>
</evidence>
<dbReference type="OrthoDB" id="7485566at2759"/>
<sequence>MSQPHCKIPCAECGELYTARGMSRHVRKPTCVTNQERKRRGNAGPASQSTSTSPEQLSALKPFHEVLQQLRASTKVLRRIPKGAQILAATSLTEKIEDVVEKKSESSWRSLMVFSFAGLKQPVKENNKKRNLTTAVKNNFSKQELNIEPADKQSAKKQPKEAVIKKLVEGKINDGDVSGALRVPSSKDSVAASTPEVLGIFGQ</sequence>
<feature type="compositionally biased region" description="Polar residues" evidence="1">
    <location>
        <begin position="45"/>
        <end position="56"/>
    </location>
</feature>
<evidence type="ECO:0000313" key="2">
    <source>
        <dbReference type="EMBL" id="GAV06825.1"/>
    </source>
</evidence>
<dbReference type="Proteomes" id="UP000186922">
    <property type="component" value="Unassembled WGS sequence"/>
</dbReference>
<dbReference type="EMBL" id="BDGG01000014">
    <property type="protein sequence ID" value="GAV06825.1"/>
    <property type="molecule type" value="Genomic_DNA"/>
</dbReference>
<comment type="caution">
    <text evidence="2">The sequence shown here is derived from an EMBL/GenBank/DDBJ whole genome shotgun (WGS) entry which is preliminary data.</text>
</comment>
<accession>A0A1D1VZM3</accession>
<organism evidence="2 3">
    <name type="scientific">Ramazzottius varieornatus</name>
    <name type="common">Water bear</name>
    <name type="synonym">Tardigrade</name>
    <dbReference type="NCBI Taxonomy" id="947166"/>
    <lineage>
        <taxon>Eukaryota</taxon>
        <taxon>Metazoa</taxon>
        <taxon>Ecdysozoa</taxon>
        <taxon>Tardigrada</taxon>
        <taxon>Eutardigrada</taxon>
        <taxon>Parachela</taxon>
        <taxon>Hypsibioidea</taxon>
        <taxon>Ramazzottiidae</taxon>
        <taxon>Ramazzottius</taxon>
    </lineage>
</organism>
<protein>
    <submittedName>
        <fullName evidence="2">Uncharacterized protein</fullName>
    </submittedName>
</protein>
<evidence type="ECO:0000313" key="3">
    <source>
        <dbReference type="Proteomes" id="UP000186922"/>
    </source>
</evidence>
<name>A0A1D1VZM3_RAMVA</name>
<keyword evidence="3" id="KW-1185">Reference proteome</keyword>
<proteinExistence type="predicted"/>
<feature type="region of interest" description="Disordered" evidence="1">
    <location>
        <begin position="24"/>
        <end position="58"/>
    </location>
</feature>
<dbReference type="AlphaFoldDB" id="A0A1D1VZM3"/>